<evidence type="ECO:0000256" key="7">
    <source>
        <dbReference type="ARBA" id="ARBA00023054"/>
    </source>
</evidence>
<feature type="coiled-coil region" evidence="13">
    <location>
        <begin position="101"/>
        <end position="128"/>
    </location>
</feature>
<evidence type="ECO:0000256" key="11">
    <source>
        <dbReference type="ARBA" id="ARBA00045419"/>
    </source>
</evidence>
<reference evidence="15" key="1">
    <citation type="submission" date="2025-08" db="UniProtKB">
        <authorList>
            <consortium name="RefSeq"/>
        </authorList>
    </citation>
    <scope>IDENTIFICATION</scope>
</reference>
<keyword evidence="4 12" id="KW-0132">Cell division</keyword>
<evidence type="ECO:0000256" key="5">
    <source>
        <dbReference type="ARBA" id="ARBA00022776"/>
    </source>
</evidence>
<proteinExistence type="inferred from homology"/>
<evidence type="ECO:0000313" key="15">
    <source>
        <dbReference type="RefSeq" id="XP_014668174.1"/>
    </source>
</evidence>
<dbReference type="Gene3D" id="3.30.160.570">
    <property type="entry name" value="Ncd80 complex, Spc24 subunit"/>
    <property type="match status" value="1"/>
</dbReference>
<protein>
    <recommendedName>
        <fullName evidence="2 12">Kinetochore protein Spc24</fullName>
    </recommendedName>
</protein>
<evidence type="ECO:0000256" key="8">
    <source>
        <dbReference type="ARBA" id="ARBA00023242"/>
    </source>
</evidence>
<evidence type="ECO:0000256" key="1">
    <source>
        <dbReference type="ARBA" id="ARBA00007804"/>
    </source>
</evidence>
<comment type="subcellular location">
    <subcellularLocation>
        <location evidence="12">Nucleus</location>
    </subcellularLocation>
    <subcellularLocation>
        <location evidence="12">Chromosome</location>
        <location evidence="12">Centromere</location>
        <location evidence="12">Kinetochore</location>
    </subcellularLocation>
</comment>
<keyword evidence="14" id="KW-1185">Reference proteome</keyword>
<name>A0ABM1E7K3_PRICU</name>
<gene>
    <name evidence="15" type="primary">LOC106809566</name>
</gene>
<evidence type="ECO:0000313" key="14">
    <source>
        <dbReference type="Proteomes" id="UP000695022"/>
    </source>
</evidence>
<accession>A0ABM1E7K3</accession>
<dbReference type="PANTHER" id="PTHR22142">
    <property type="match status" value="1"/>
</dbReference>
<keyword evidence="9 12" id="KW-0131">Cell cycle</keyword>
<keyword evidence="10 12" id="KW-0137">Centromere</keyword>
<dbReference type="PANTHER" id="PTHR22142:SF2">
    <property type="entry name" value="KINETOCHORE PROTEIN SPC24"/>
    <property type="match status" value="1"/>
</dbReference>
<keyword evidence="7 13" id="KW-0175">Coiled coil</keyword>
<keyword evidence="6 12" id="KW-0995">Kinetochore</keyword>
<dbReference type="InterPro" id="IPR013252">
    <property type="entry name" value="Ndc80_Spc24"/>
</dbReference>
<comment type="similarity">
    <text evidence="1 12">Belongs to the SPC24 family.</text>
</comment>
<sequence length="197" mass="23055">MASENQSHLNDLIQEVTTLLTDCKEEGEMILDRKATWEEEDTRYRKMQEDIKIEIERLLSVNNNWNEKISGDANPDKIDDSTLQEELKHVQEDKKVASKKFQDVSSSLKQAQEELEHIRIETEKIKSQIRDDIPTIVGKMKLYELMTQVKWTTSDTTDTTKGYVTEKGDIKPFSLDTKQNSQFFISNHIWDLMTPNW</sequence>
<evidence type="ECO:0000256" key="13">
    <source>
        <dbReference type="SAM" id="Coils"/>
    </source>
</evidence>
<keyword evidence="3 12" id="KW-0158">Chromosome</keyword>
<evidence type="ECO:0000256" key="10">
    <source>
        <dbReference type="ARBA" id="ARBA00023328"/>
    </source>
</evidence>
<comment type="subunit">
    <text evidence="12">Component of the NDC80 complex.</text>
</comment>
<keyword evidence="5 12" id="KW-0498">Mitosis</keyword>
<evidence type="ECO:0000256" key="9">
    <source>
        <dbReference type="ARBA" id="ARBA00023306"/>
    </source>
</evidence>
<organism evidence="14 15">
    <name type="scientific">Priapulus caudatus</name>
    <name type="common">Priapulid worm</name>
    <dbReference type="NCBI Taxonomy" id="37621"/>
    <lineage>
        <taxon>Eukaryota</taxon>
        <taxon>Metazoa</taxon>
        <taxon>Ecdysozoa</taxon>
        <taxon>Scalidophora</taxon>
        <taxon>Priapulida</taxon>
        <taxon>Priapulimorpha</taxon>
        <taxon>Priapulimorphida</taxon>
        <taxon>Priapulidae</taxon>
        <taxon>Priapulus</taxon>
    </lineage>
</organism>
<keyword evidence="8 12" id="KW-0539">Nucleus</keyword>
<dbReference type="RefSeq" id="XP_014668174.1">
    <property type="nucleotide sequence ID" value="XM_014812688.1"/>
</dbReference>
<evidence type="ECO:0000256" key="4">
    <source>
        <dbReference type="ARBA" id="ARBA00022618"/>
    </source>
</evidence>
<evidence type="ECO:0000256" key="6">
    <source>
        <dbReference type="ARBA" id="ARBA00022838"/>
    </source>
</evidence>
<dbReference type="Proteomes" id="UP000695022">
    <property type="component" value="Unplaced"/>
</dbReference>
<dbReference type="Pfam" id="PF08286">
    <property type="entry name" value="Spc24"/>
    <property type="match status" value="1"/>
</dbReference>
<evidence type="ECO:0000256" key="2">
    <source>
        <dbReference type="ARBA" id="ARBA00013690"/>
    </source>
</evidence>
<comment type="function">
    <text evidence="11">Acts as a component of the essential kinetochore-associated NDC80 complex, which is required for chromosome segregation and spindle checkpoint activity. Required for kinetochore integrity and the organization of stable microtubule binding sites in the outer plate of the kinetochore. The NDC80 complex synergistically enhances the affinity of the SKA1 complex for microtubules and may allow the NDC80 complex to track depolymerizing microtubules.</text>
</comment>
<evidence type="ECO:0000256" key="12">
    <source>
        <dbReference type="RuleBase" id="RU368011"/>
    </source>
</evidence>
<evidence type="ECO:0000256" key="3">
    <source>
        <dbReference type="ARBA" id="ARBA00022454"/>
    </source>
</evidence>
<dbReference type="GeneID" id="106809566"/>